<protein>
    <submittedName>
        <fullName evidence="3">5381_t:CDS:1</fullName>
    </submittedName>
</protein>
<evidence type="ECO:0000256" key="1">
    <source>
        <dbReference type="SAM" id="MobiDB-lite"/>
    </source>
</evidence>
<evidence type="ECO:0000313" key="4">
    <source>
        <dbReference type="Proteomes" id="UP000789342"/>
    </source>
</evidence>
<proteinExistence type="predicted"/>
<dbReference type="PANTHER" id="PTHR45168:SF3">
    <property type="entry name" value="DNAJ HEAT SHOCK PROTEIN FAMILY (HSP40) MEMBER B2"/>
    <property type="match status" value="1"/>
</dbReference>
<dbReference type="PRINTS" id="PR00625">
    <property type="entry name" value="JDOMAIN"/>
</dbReference>
<dbReference type="AlphaFoldDB" id="A0A9N9NF62"/>
<feature type="non-terminal residue" evidence="3">
    <location>
        <position position="280"/>
    </location>
</feature>
<feature type="domain" description="J" evidence="2">
    <location>
        <begin position="10"/>
        <end position="76"/>
    </location>
</feature>
<dbReference type="PROSITE" id="PS50076">
    <property type="entry name" value="DNAJ_2"/>
    <property type="match status" value="1"/>
</dbReference>
<feature type="region of interest" description="Disordered" evidence="1">
    <location>
        <begin position="251"/>
        <end position="280"/>
    </location>
</feature>
<dbReference type="InterPro" id="IPR018253">
    <property type="entry name" value="DnaJ_domain_CS"/>
</dbReference>
<dbReference type="GO" id="GO:0051082">
    <property type="term" value="F:unfolded protein binding"/>
    <property type="evidence" value="ECO:0007669"/>
    <property type="project" value="InterPro"/>
</dbReference>
<dbReference type="Proteomes" id="UP000789342">
    <property type="component" value="Unassembled WGS sequence"/>
</dbReference>
<dbReference type="SUPFAM" id="SSF46565">
    <property type="entry name" value="Chaperone J-domain"/>
    <property type="match status" value="1"/>
</dbReference>
<evidence type="ECO:0000259" key="2">
    <source>
        <dbReference type="PROSITE" id="PS50076"/>
    </source>
</evidence>
<dbReference type="PROSITE" id="PS00636">
    <property type="entry name" value="DNAJ_1"/>
    <property type="match status" value="1"/>
</dbReference>
<evidence type="ECO:0000313" key="3">
    <source>
        <dbReference type="EMBL" id="CAG8731958.1"/>
    </source>
</evidence>
<organism evidence="3 4">
    <name type="scientific">Acaulospora morrowiae</name>
    <dbReference type="NCBI Taxonomy" id="94023"/>
    <lineage>
        <taxon>Eukaryota</taxon>
        <taxon>Fungi</taxon>
        <taxon>Fungi incertae sedis</taxon>
        <taxon>Mucoromycota</taxon>
        <taxon>Glomeromycotina</taxon>
        <taxon>Glomeromycetes</taxon>
        <taxon>Diversisporales</taxon>
        <taxon>Acaulosporaceae</taxon>
        <taxon>Acaulospora</taxon>
    </lineage>
</organism>
<dbReference type="InterPro" id="IPR043183">
    <property type="entry name" value="DNJB2/6-like"/>
</dbReference>
<dbReference type="InterPro" id="IPR036869">
    <property type="entry name" value="J_dom_sf"/>
</dbReference>
<dbReference type="InterPro" id="IPR001623">
    <property type="entry name" value="DnaJ_domain"/>
</dbReference>
<dbReference type="Gene3D" id="1.10.287.110">
    <property type="entry name" value="DnaJ domain"/>
    <property type="match status" value="1"/>
</dbReference>
<comment type="caution">
    <text evidence="3">The sequence shown here is derived from an EMBL/GenBank/DDBJ whole genome shotgun (WGS) entry which is preliminary data.</text>
</comment>
<dbReference type="EMBL" id="CAJVPV010026582">
    <property type="protein sequence ID" value="CAG8731958.1"/>
    <property type="molecule type" value="Genomic_DNA"/>
</dbReference>
<dbReference type="GO" id="GO:0030544">
    <property type="term" value="F:Hsp70 protein binding"/>
    <property type="evidence" value="ECO:0007669"/>
    <property type="project" value="InterPro"/>
</dbReference>
<gene>
    <name evidence="3" type="ORF">AMORRO_LOCUS14091</name>
</gene>
<dbReference type="SMART" id="SM00271">
    <property type="entry name" value="DnaJ"/>
    <property type="match status" value="1"/>
</dbReference>
<reference evidence="3" key="1">
    <citation type="submission" date="2021-06" db="EMBL/GenBank/DDBJ databases">
        <authorList>
            <person name="Kallberg Y."/>
            <person name="Tangrot J."/>
            <person name="Rosling A."/>
        </authorList>
    </citation>
    <scope>NUCLEOTIDE SEQUENCE</scope>
    <source>
        <strain evidence="3">CL551</strain>
    </source>
</reference>
<dbReference type="Pfam" id="PF00226">
    <property type="entry name" value="DnaJ"/>
    <property type="match status" value="1"/>
</dbReference>
<name>A0A9N9NF62_9GLOM</name>
<keyword evidence="4" id="KW-1185">Reference proteome</keyword>
<dbReference type="PANTHER" id="PTHR45168">
    <property type="entry name" value="DNAJ HOMOLOG SUBFAMILY B MEMBER 2"/>
    <property type="match status" value="1"/>
</dbReference>
<dbReference type="FunFam" id="1.10.287.110:FF:000106">
    <property type="entry name" value="Putative heat shock protein-like protein"/>
    <property type="match status" value="1"/>
</dbReference>
<accession>A0A9N9NF62</accession>
<dbReference type="OrthoDB" id="10250354at2759"/>
<dbReference type="CDD" id="cd06257">
    <property type="entry name" value="DnaJ"/>
    <property type="match status" value="1"/>
</dbReference>
<sequence length="280" mass="32235">MKVEETVKETYYEILGIEENATEDDIRKAYRRQALLWHPDKNANRREEAEAKFKLIAEAYEVLSDAEKRRTYDLYGKEGLKNGGPAFETRTGPFPHFQFHDPNEIFRRFFGNDPFSDSFFSDPFGFGMPRPQFFGGSMFSEPMFGQSMSSTTFLSSSSSFGGNGGYKKTTTTQIVDGVRTTVTRIEDADGNISEETIRSQDTGNLRMNNMQHHFIQDNYNTRRNIPIQDGNMYYSPVTMQQPGYNIQYEGESRDQQQHYESQQELPHRRMSGGTSSSNNR</sequence>